<proteinExistence type="predicted"/>
<reference evidence="1" key="1">
    <citation type="submission" date="2015-12" db="EMBL/GenBank/DDBJ databases">
        <title>Update maize B73 reference genome by single molecule sequencing technologies.</title>
        <authorList>
            <consortium name="Maize Genome Sequencing Project"/>
            <person name="Ware D."/>
        </authorList>
    </citation>
    <scope>NUCLEOTIDE SEQUENCE [LARGE SCALE GENOMIC DNA]</scope>
    <source>
        <tissue evidence="1">Seedling</tissue>
    </source>
</reference>
<sequence>MMQTTMSWVYALRMPMLMPLHVPKPMLPT</sequence>
<accession>A0A1D6ILU9</accession>
<evidence type="ECO:0000313" key="1">
    <source>
        <dbReference type="EMBL" id="ONM60303.1"/>
    </source>
</evidence>
<dbReference type="EMBL" id="CM007650">
    <property type="protein sequence ID" value="ONM60303.1"/>
    <property type="molecule type" value="Genomic_DNA"/>
</dbReference>
<protein>
    <submittedName>
        <fullName evidence="1">Uncharacterized protein</fullName>
    </submittedName>
</protein>
<name>A0A1D6ILU9_MAIZE</name>
<gene>
    <name evidence="1" type="ORF">ZEAMMB73_Zm00001d022379</name>
</gene>
<dbReference type="InParanoid" id="A0A1D6ILU9"/>
<dbReference type="AlphaFoldDB" id="A0A1D6ILU9"/>
<organism evidence="1">
    <name type="scientific">Zea mays</name>
    <name type="common">Maize</name>
    <dbReference type="NCBI Taxonomy" id="4577"/>
    <lineage>
        <taxon>Eukaryota</taxon>
        <taxon>Viridiplantae</taxon>
        <taxon>Streptophyta</taxon>
        <taxon>Embryophyta</taxon>
        <taxon>Tracheophyta</taxon>
        <taxon>Spermatophyta</taxon>
        <taxon>Magnoliopsida</taxon>
        <taxon>Liliopsida</taxon>
        <taxon>Poales</taxon>
        <taxon>Poaceae</taxon>
        <taxon>PACMAD clade</taxon>
        <taxon>Panicoideae</taxon>
        <taxon>Andropogonodae</taxon>
        <taxon>Andropogoneae</taxon>
        <taxon>Tripsacinae</taxon>
        <taxon>Zea</taxon>
    </lineage>
</organism>